<protein>
    <recommendedName>
        <fullName evidence="1">non-specific serine/threonine protein kinase</fullName>
        <ecNumber evidence="1">2.7.11.1</ecNumber>
    </recommendedName>
</protein>
<dbReference type="InterPro" id="IPR008271">
    <property type="entry name" value="Ser/Thr_kinase_AS"/>
</dbReference>
<evidence type="ECO:0000313" key="11">
    <source>
        <dbReference type="EMBL" id="OWM91425.1"/>
    </source>
</evidence>
<dbReference type="PROSITE" id="PS00108">
    <property type="entry name" value="PROTEIN_KINASE_ST"/>
    <property type="match status" value="1"/>
</dbReference>
<sequence length="640" mass="71710">MDPLFLQRGQGSPRATVRPFCCSELAVLRRISSVLSGDDGSALAEPPDPDVVEIDPTGRYTRYKEVLGKGAFKIVYKAFDEVNGIEVAWSQLSIDEVLHSRDDLERLKAEVFLLRSLRHSNIIRFYNSWIDENNKTVNIITELFTSGSLRQYRKKHKKVDTKAVKGWARQILMGLSYLHGQDPPIIHRDLKCDNIFVNGHLGEVKIGDLGLATVMEQASAKSVIGTPEFMAPELYEEDYNHLADIYSFGMCMLEMVTFEYPYSECRNSAQIFKKVSSGIKPAALSKVKDPDVKEFIEKCLLPVSERLSADELLMDPFLQIIGSAKNRPLPLPDIILPKTGAFGDRCLMSEGPATVQNEILQLDALDDLPIVKLYQNSTDDGTPSLCVEVAKRARDATFLLNGEENDENSVSLTLRLAENGRARTVNFLFYLDSDTAHSVSAEMVVQLELGPQQVNCMAELIDLLLMNLLKNWQVSHPSGHLVSATYHKEPRSLNHNHSSAKFLEGACEPVESEVKSLALALQSSATLDDEGSDMSYMSATSNDWNDATSSIDSRHDMDVCSDYDQSKVSDLGRNSAGNPAPLPVDESPLFTLGNDAQLKMELEMIEREYQETKRRISRRREEAILRARRRLSLQNTEQFH</sequence>
<dbReference type="Proteomes" id="UP000197138">
    <property type="component" value="Unassembled WGS sequence"/>
</dbReference>
<keyword evidence="5" id="KW-0418">Kinase</keyword>
<keyword evidence="6" id="KW-0067">ATP-binding</keyword>
<dbReference type="InterPro" id="IPR050588">
    <property type="entry name" value="WNK_Ser-Thr_kinase"/>
</dbReference>
<dbReference type="PANTHER" id="PTHR13902">
    <property type="entry name" value="SERINE/THREONINE-PROTEIN KINASE WNK WITH NO LYSINE -RELATED"/>
    <property type="match status" value="1"/>
</dbReference>
<keyword evidence="4" id="KW-0547">Nucleotide-binding</keyword>
<dbReference type="AlphaFoldDB" id="A0A218Y2A9"/>
<dbReference type="FunFam" id="3.30.200.20:FF:000075">
    <property type="entry name" value="Probable serine/threonine-protein kinase WNK1"/>
    <property type="match status" value="1"/>
</dbReference>
<comment type="catalytic activity">
    <reaction evidence="7">
        <text>L-threonyl-[protein] + ATP = O-phospho-L-threonyl-[protein] + ADP + H(+)</text>
        <dbReference type="Rhea" id="RHEA:46608"/>
        <dbReference type="Rhea" id="RHEA-COMP:11060"/>
        <dbReference type="Rhea" id="RHEA-COMP:11605"/>
        <dbReference type="ChEBI" id="CHEBI:15378"/>
        <dbReference type="ChEBI" id="CHEBI:30013"/>
        <dbReference type="ChEBI" id="CHEBI:30616"/>
        <dbReference type="ChEBI" id="CHEBI:61977"/>
        <dbReference type="ChEBI" id="CHEBI:456216"/>
        <dbReference type="EC" id="2.7.11.1"/>
    </reaction>
</comment>
<dbReference type="PROSITE" id="PS50011">
    <property type="entry name" value="PROTEIN_KINASE_DOM"/>
    <property type="match status" value="1"/>
</dbReference>
<dbReference type="InterPro" id="IPR011009">
    <property type="entry name" value="Kinase-like_dom_sf"/>
</dbReference>
<proteinExistence type="predicted"/>
<evidence type="ECO:0000256" key="4">
    <source>
        <dbReference type="ARBA" id="ARBA00022741"/>
    </source>
</evidence>
<keyword evidence="3" id="KW-0808">Transferase</keyword>
<evidence type="ECO:0000259" key="10">
    <source>
        <dbReference type="PROSITE" id="PS50011"/>
    </source>
</evidence>
<evidence type="ECO:0000256" key="9">
    <source>
        <dbReference type="SAM" id="Coils"/>
    </source>
</evidence>
<dbReference type="SUPFAM" id="SSF56112">
    <property type="entry name" value="Protein kinase-like (PK-like)"/>
    <property type="match status" value="1"/>
</dbReference>
<keyword evidence="9" id="KW-0175">Coiled coil</keyword>
<dbReference type="Gene3D" id="1.10.510.10">
    <property type="entry name" value="Transferase(Phosphotransferase) domain 1"/>
    <property type="match status" value="1"/>
</dbReference>
<feature type="coiled-coil region" evidence="9">
    <location>
        <begin position="595"/>
        <end position="622"/>
    </location>
</feature>
<comment type="catalytic activity">
    <reaction evidence="8">
        <text>L-seryl-[protein] + ATP = O-phospho-L-seryl-[protein] + ADP + H(+)</text>
        <dbReference type="Rhea" id="RHEA:17989"/>
        <dbReference type="Rhea" id="RHEA-COMP:9863"/>
        <dbReference type="Rhea" id="RHEA-COMP:11604"/>
        <dbReference type="ChEBI" id="CHEBI:15378"/>
        <dbReference type="ChEBI" id="CHEBI:29999"/>
        <dbReference type="ChEBI" id="CHEBI:30616"/>
        <dbReference type="ChEBI" id="CHEBI:83421"/>
        <dbReference type="ChEBI" id="CHEBI:456216"/>
        <dbReference type="EC" id="2.7.11.1"/>
    </reaction>
</comment>
<dbReference type="GO" id="GO:0004674">
    <property type="term" value="F:protein serine/threonine kinase activity"/>
    <property type="evidence" value="ECO:0007669"/>
    <property type="project" value="UniProtKB-KW"/>
</dbReference>
<organism evidence="11 12">
    <name type="scientific">Punica granatum</name>
    <name type="common">Pomegranate</name>
    <dbReference type="NCBI Taxonomy" id="22663"/>
    <lineage>
        <taxon>Eukaryota</taxon>
        <taxon>Viridiplantae</taxon>
        <taxon>Streptophyta</taxon>
        <taxon>Embryophyta</taxon>
        <taxon>Tracheophyta</taxon>
        <taxon>Spermatophyta</taxon>
        <taxon>Magnoliopsida</taxon>
        <taxon>eudicotyledons</taxon>
        <taxon>Gunneridae</taxon>
        <taxon>Pentapetalae</taxon>
        <taxon>rosids</taxon>
        <taxon>malvids</taxon>
        <taxon>Myrtales</taxon>
        <taxon>Lythraceae</taxon>
        <taxon>Punica</taxon>
    </lineage>
</organism>
<dbReference type="CDD" id="cd13983">
    <property type="entry name" value="STKc_WNK"/>
    <property type="match status" value="1"/>
</dbReference>
<reference evidence="12" key="1">
    <citation type="journal article" date="2017" name="Plant J.">
        <title>The pomegranate (Punica granatum L.) genome and the genomics of punicalagin biosynthesis.</title>
        <authorList>
            <person name="Qin G."/>
            <person name="Xu C."/>
            <person name="Ming R."/>
            <person name="Tang H."/>
            <person name="Guyot R."/>
            <person name="Kramer E.M."/>
            <person name="Hu Y."/>
            <person name="Yi X."/>
            <person name="Qi Y."/>
            <person name="Xu X."/>
            <person name="Gao Z."/>
            <person name="Pan H."/>
            <person name="Jian J."/>
            <person name="Tian Y."/>
            <person name="Yue Z."/>
            <person name="Xu Y."/>
        </authorList>
    </citation>
    <scope>NUCLEOTIDE SEQUENCE [LARGE SCALE GENOMIC DNA]</scope>
    <source>
        <strain evidence="12">cv. Dabenzi</strain>
    </source>
</reference>
<dbReference type="Gene3D" id="3.30.200.20">
    <property type="entry name" value="Phosphorylase Kinase, domain 1"/>
    <property type="match status" value="1"/>
</dbReference>
<gene>
    <name evidence="11" type="ORF">CDL15_Pgr017343</name>
</gene>
<evidence type="ECO:0000256" key="2">
    <source>
        <dbReference type="ARBA" id="ARBA00022527"/>
    </source>
</evidence>
<evidence type="ECO:0000313" key="12">
    <source>
        <dbReference type="Proteomes" id="UP000197138"/>
    </source>
</evidence>
<evidence type="ECO:0000256" key="7">
    <source>
        <dbReference type="ARBA" id="ARBA00047899"/>
    </source>
</evidence>
<evidence type="ECO:0000256" key="1">
    <source>
        <dbReference type="ARBA" id="ARBA00012513"/>
    </source>
</evidence>
<dbReference type="FunFam" id="1.10.510.10:FF:000046">
    <property type="entry name" value="probable serine/threonine-protein kinase WNK9"/>
    <property type="match status" value="1"/>
</dbReference>
<dbReference type="InterPro" id="IPR000719">
    <property type="entry name" value="Prot_kinase_dom"/>
</dbReference>
<dbReference type="EC" id="2.7.11.1" evidence="1"/>
<evidence type="ECO:0000256" key="6">
    <source>
        <dbReference type="ARBA" id="ARBA00022840"/>
    </source>
</evidence>
<evidence type="ECO:0000256" key="8">
    <source>
        <dbReference type="ARBA" id="ARBA00048679"/>
    </source>
</evidence>
<dbReference type="EMBL" id="MTKT01000281">
    <property type="protein sequence ID" value="OWM91425.1"/>
    <property type="molecule type" value="Genomic_DNA"/>
</dbReference>
<dbReference type="Pfam" id="PF00069">
    <property type="entry name" value="Pkinase"/>
    <property type="match status" value="1"/>
</dbReference>
<evidence type="ECO:0000256" key="5">
    <source>
        <dbReference type="ARBA" id="ARBA00022777"/>
    </source>
</evidence>
<name>A0A218Y2A9_PUNGR</name>
<dbReference type="GO" id="GO:0005524">
    <property type="term" value="F:ATP binding"/>
    <property type="evidence" value="ECO:0007669"/>
    <property type="project" value="UniProtKB-KW"/>
</dbReference>
<feature type="domain" description="Protein kinase" evidence="10">
    <location>
        <begin position="61"/>
        <end position="318"/>
    </location>
</feature>
<dbReference type="SMART" id="SM00220">
    <property type="entry name" value="S_TKc"/>
    <property type="match status" value="1"/>
</dbReference>
<evidence type="ECO:0000256" key="3">
    <source>
        <dbReference type="ARBA" id="ARBA00022679"/>
    </source>
</evidence>
<comment type="caution">
    <text evidence="11">The sequence shown here is derived from an EMBL/GenBank/DDBJ whole genome shotgun (WGS) entry which is preliminary data.</text>
</comment>
<accession>A0A218Y2A9</accession>
<keyword evidence="2" id="KW-0723">Serine/threonine-protein kinase</keyword>